<dbReference type="eggNOG" id="COG0659">
    <property type="taxonomic scope" value="Bacteria"/>
</dbReference>
<feature type="transmembrane region" description="Helical" evidence="1">
    <location>
        <begin position="208"/>
        <end position="227"/>
    </location>
</feature>
<dbReference type="EMBL" id="CP000828">
    <property type="protein sequence ID" value="ABW30534.1"/>
    <property type="molecule type" value="Genomic_DNA"/>
</dbReference>
<reference evidence="2 3" key="1">
    <citation type="journal article" date="2008" name="Proc. Natl. Acad. Sci. U.S.A.">
        <title>Niche adaptation and genome expansion in the chlorophyll d-producing cyanobacterium Acaryochloris marina.</title>
        <authorList>
            <person name="Swingley W.D."/>
            <person name="Chen M."/>
            <person name="Cheung P.C."/>
            <person name="Conrad A.L."/>
            <person name="Dejesa L.C."/>
            <person name="Hao J."/>
            <person name="Honchak B.M."/>
            <person name="Karbach L.E."/>
            <person name="Kurdoglu A."/>
            <person name="Lahiri S."/>
            <person name="Mastrian S.D."/>
            <person name="Miyashita H."/>
            <person name="Page L."/>
            <person name="Ramakrishna P."/>
            <person name="Satoh S."/>
            <person name="Sattley W.M."/>
            <person name="Shimada Y."/>
            <person name="Taylor H.L."/>
            <person name="Tomo T."/>
            <person name="Tsuchiya T."/>
            <person name="Wang Z.T."/>
            <person name="Raymond J."/>
            <person name="Mimuro M."/>
            <person name="Blankenship R.E."/>
            <person name="Touchman J.W."/>
        </authorList>
    </citation>
    <scope>NUCLEOTIDE SEQUENCE [LARGE SCALE GENOMIC DNA]</scope>
    <source>
        <strain evidence="3">MBIC 11017</strain>
    </source>
</reference>
<dbReference type="Proteomes" id="UP000000268">
    <property type="component" value="Chromosome"/>
</dbReference>
<name>B0CF18_ACAM1</name>
<dbReference type="PANTHER" id="PTHR31610:SF0">
    <property type="entry name" value="SLC26A_SULP TRANSPORTER DOMAIN-CONTAINING PROTEIN"/>
    <property type="match status" value="1"/>
</dbReference>
<evidence type="ECO:0008006" key="4">
    <source>
        <dbReference type="Google" id="ProtNLM"/>
    </source>
</evidence>
<gene>
    <name evidence="2" type="ordered locus">AM1_5583</name>
</gene>
<dbReference type="RefSeq" id="WP_012165754.1">
    <property type="nucleotide sequence ID" value="NC_009925.1"/>
</dbReference>
<keyword evidence="1" id="KW-0472">Membrane</keyword>
<proteinExistence type="predicted"/>
<evidence type="ECO:0000313" key="3">
    <source>
        <dbReference type="Proteomes" id="UP000000268"/>
    </source>
</evidence>
<feature type="transmembrane region" description="Helical" evidence="1">
    <location>
        <begin position="124"/>
        <end position="146"/>
    </location>
</feature>
<feature type="transmembrane region" description="Helical" evidence="1">
    <location>
        <begin position="386"/>
        <end position="405"/>
    </location>
</feature>
<evidence type="ECO:0000313" key="2">
    <source>
        <dbReference type="EMBL" id="ABW30534.1"/>
    </source>
</evidence>
<evidence type="ECO:0000256" key="1">
    <source>
        <dbReference type="SAM" id="Phobius"/>
    </source>
</evidence>
<organism evidence="2 3">
    <name type="scientific">Acaryochloris marina (strain MBIC 11017)</name>
    <dbReference type="NCBI Taxonomy" id="329726"/>
    <lineage>
        <taxon>Bacteria</taxon>
        <taxon>Bacillati</taxon>
        <taxon>Cyanobacteriota</taxon>
        <taxon>Cyanophyceae</taxon>
        <taxon>Acaryochloridales</taxon>
        <taxon>Acaryochloridaceae</taxon>
        <taxon>Acaryochloris</taxon>
    </lineage>
</organism>
<feature type="transmembrane region" description="Helical" evidence="1">
    <location>
        <begin position="361"/>
        <end position="379"/>
    </location>
</feature>
<accession>B0CF18</accession>
<feature type="transmembrane region" description="Helical" evidence="1">
    <location>
        <begin position="331"/>
        <end position="355"/>
    </location>
</feature>
<feature type="transmembrane region" description="Helical" evidence="1">
    <location>
        <begin position="20"/>
        <end position="42"/>
    </location>
</feature>
<protein>
    <recommendedName>
        <fullName evidence="4">Permease</fullName>
    </recommendedName>
</protein>
<dbReference type="PANTHER" id="PTHR31610">
    <property type="entry name" value="SLR0360 PROTEIN"/>
    <property type="match status" value="1"/>
</dbReference>
<keyword evidence="1" id="KW-1133">Transmembrane helix</keyword>
<keyword evidence="3" id="KW-1185">Reference proteome</keyword>
<keyword evidence="1" id="KW-0812">Transmembrane</keyword>
<dbReference type="OrthoDB" id="3320984at2"/>
<dbReference type="HOGENOM" id="CLU_020957_1_0_3"/>
<feature type="transmembrane region" description="Helical" evidence="1">
    <location>
        <begin position="296"/>
        <end position="319"/>
    </location>
</feature>
<dbReference type="AlphaFoldDB" id="B0CF18"/>
<dbReference type="STRING" id="329726.AM1_5583"/>
<feature type="transmembrane region" description="Helical" evidence="1">
    <location>
        <begin position="54"/>
        <end position="73"/>
    </location>
</feature>
<dbReference type="KEGG" id="amr:AM1_5583"/>
<feature type="transmembrane region" description="Helical" evidence="1">
    <location>
        <begin position="440"/>
        <end position="462"/>
    </location>
</feature>
<feature type="transmembrane region" description="Helical" evidence="1">
    <location>
        <begin position="183"/>
        <end position="201"/>
    </location>
</feature>
<feature type="transmembrane region" description="Helical" evidence="1">
    <location>
        <begin position="85"/>
        <end position="104"/>
    </location>
</feature>
<feature type="transmembrane region" description="Helical" evidence="1">
    <location>
        <begin position="158"/>
        <end position="177"/>
    </location>
</feature>
<feature type="transmembrane region" description="Helical" evidence="1">
    <location>
        <begin position="508"/>
        <end position="525"/>
    </location>
</feature>
<feature type="transmembrane region" description="Helical" evidence="1">
    <location>
        <begin position="469"/>
        <end position="488"/>
    </location>
</feature>
<sequence length="534" mass="56998">MAEPANARPSWFVRKDIDGFFGLAIDNIVQILLIVGLCQGVLGFNSDLVYGRILPGVALSLILGNVYYSWLAYRQGLREGRNDLTALPYGINTVSLFAYIFLVMLPVKLDAMASGIAPPQAAEIAWRAGLVACLGSGLIELAGAWIGNRLRRIAPRAAMLSTLGGIALTFIAIGFLLRTFANPIVGLLPLGVILLTYFGQVDFGLPGGLLSVLVGMLLAWATGLVQWDPAVFEQALQPLGFYLPKFWIGAIWEQSGVLSKYFSIILPMGLFNLVGSLQNLESAEAAGDRYPTAPCLAANGIGTLVAAVCGSCFPTTIYIGHPGWKDMGARVGYSWLNGLVMGILCLSGTLGVITYLVPIDAGMAIVLWIGIVIVAQGFTATPKAHAPAVVVGLMPGIAAWGALIAKNSMRVAGVGTPETPFQPEVLVANFKMSDTFIEGAFALEQGVILLAMILAAITVYIIEQKFGLAALWAIAAAILAWFGLIHSFAWTPTDTVVDLGWGTGRDWAISYLMLAVLFVFASWLNKRNKQNKTT</sequence>